<proteinExistence type="predicted"/>
<accession>A0ABD3J5M9</accession>
<dbReference type="Gene3D" id="3.40.50.720">
    <property type="entry name" value="NAD(P)-binding Rossmann-like Domain"/>
    <property type="match status" value="1"/>
</dbReference>
<gene>
    <name evidence="5" type="ORF">ACJRO7_035323</name>
</gene>
<dbReference type="PANTHER" id="PTHR10366:SF483">
    <property type="entry name" value="CINNAMOYL COA REDUCTASE-LIKE PROTEIN"/>
    <property type="match status" value="1"/>
</dbReference>
<keyword evidence="2" id="KW-0560">Oxidoreductase</keyword>
<organism evidence="5 6">
    <name type="scientific">Eucalyptus globulus</name>
    <name type="common">Tasmanian blue gum</name>
    <dbReference type="NCBI Taxonomy" id="34317"/>
    <lineage>
        <taxon>Eukaryota</taxon>
        <taxon>Viridiplantae</taxon>
        <taxon>Streptophyta</taxon>
        <taxon>Embryophyta</taxon>
        <taxon>Tracheophyta</taxon>
        <taxon>Spermatophyta</taxon>
        <taxon>Magnoliopsida</taxon>
        <taxon>eudicotyledons</taxon>
        <taxon>Gunneridae</taxon>
        <taxon>Pentapetalae</taxon>
        <taxon>rosids</taxon>
        <taxon>malvids</taxon>
        <taxon>Myrtales</taxon>
        <taxon>Myrtaceae</taxon>
        <taxon>Myrtoideae</taxon>
        <taxon>Eucalypteae</taxon>
        <taxon>Eucalyptus</taxon>
    </lineage>
</organism>
<evidence type="ECO:0000313" key="6">
    <source>
        <dbReference type="Proteomes" id="UP001634007"/>
    </source>
</evidence>
<sequence>MTATNAGIYHLSKFQGPPASIRRYRPPSLPQRRRSRRKRAKTLASQLTEYSKNLSLSLSLSPPPPPPPPSVAAGTANRNSEKLPPPPPSLSDSVSTYQSSPPLVFVSLRVRKVEGFLSFFGSRSGMGIVRSEEWPRAEIEELRRMLLACAAVHRRKDDDGLGATPPRPAPRDDDDDGDGGGRAVCVTSGVSFLGRAVVNRLLLRGYSVRILVDNEEDVEKLREMETSGEMGSARSNFSAVVAKLGDVQSLCKAFEGCAGVFHTSAFADPAGLSGYTKAMAQIEVKASESVMEACARTPSVRRCVLTSSLLACVWRDTAQNHLSNVISPDCWSDETVCTNKKLWYALGKLKAEKIAWKIAEERGLKLASICPALVTGPQFISRNPTATIAYLKGASEMYSDGVLATVDVTRLADAHVCVFEAIINTASGRYICFDRVIGGEDDAARLAGEMGMPVDKICRGVGGGESSTQPRLRFELSNRKLSCLMSRTLRPCYDASSTI</sequence>
<evidence type="ECO:0000256" key="3">
    <source>
        <dbReference type="SAM" id="MobiDB-lite"/>
    </source>
</evidence>
<feature type="compositionally biased region" description="Polar residues" evidence="3">
    <location>
        <begin position="43"/>
        <end position="53"/>
    </location>
</feature>
<dbReference type="SUPFAM" id="SSF51735">
    <property type="entry name" value="NAD(P)-binding Rossmann-fold domains"/>
    <property type="match status" value="1"/>
</dbReference>
<comment type="caution">
    <text evidence="5">The sequence shown here is derived from an EMBL/GenBank/DDBJ whole genome shotgun (WGS) entry which is preliminary data.</text>
</comment>
<name>A0ABD3J5M9_EUCGL</name>
<dbReference type="AlphaFoldDB" id="A0ABD3J5M9"/>
<dbReference type="Pfam" id="PF01370">
    <property type="entry name" value="Epimerase"/>
    <property type="match status" value="1"/>
</dbReference>
<dbReference type="GO" id="GO:0016491">
    <property type="term" value="F:oxidoreductase activity"/>
    <property type="evidence" value="ECO:0007669"/>
    <property type="project" value="UniProtKB-KW"/>
</dbReference>
<reference evidence="5 6" key="1">
    <citation type="submission" date="2024-11" db="EMBL/GenBank/DDBJ databases">
        <title>Chromosome-level genome assembly of Eucalyptus globulus Labill. provides insights into its genome evolution.</title>
        <authorList>
            <person name="Li X."/>
        </authorList>
    </citation>
    <scope>NUCLEOTIDE SEQUENCE [LARGE SCALE GENOMIC DNA]</scope>
    <source>
        <strain evidence="5">CL2024</strain>
        <tissue evidence="5">Fresh tender leaves</tissue>
    </source>
</reference>
<evidence type="ECO:0000256" key="1">
    <source>
        <dbReference type="ARBA" id="ARBA00022857"/>
    </source>
</evidence>
<evidence type="ECO:0000259" key="4">
    <source>
        <dbReference type="Pfam" id="PF01370"/>
    </source>
</evidence>
<feature type="compositionally biased region" description="Basic residues" evidence="3">
    <location>
        <begin position="31"/>
        <end position="41"/>
    </location>
</feature>
<dbReference type="EMBL" id="JBJKBG010000009">
    <property type="protein sequence ID" value="KAL3723125.1"/>
    <property type="molecule type" value="Genomic_DNA"/>
</dbReference>
<feature type="compositionally biased region" description="Pro residues" evidence="3">
    <location>
        <begin position="61"/>
        <end position="70"/>
    </location>
</feature>
<evidence type="ECO:0000313" key="5">
    <source>
        <dbReference type="EMBL" id="KAL3723125.1"/>
    </source>
</evidence>
<feature type="domain" description="NAD-dependent epimerase/dehydratase" evidence="4">
    <location>
        <begin position="185"/>
        <end position="391"/>
    </location>
</feature>
<feature type="region of interest" description="Disordered" evidence="3">
    <location>
        <begin position="156"/>
        <end position="180"/>
    </location>
</feature>
<keyword evidence="6" id="KW-1185">Reference proteome</keyword>
<dbReference type="Proteomes" id="UP001634007">
    <property type="component" value="Unassembled WGS sequence"/>
</dbReference>
<dbReference type="InterPro" id="IPR050425">
    <property type="entry name" value="NAD(P)_dehydrat-like"/>
</dbReference>
<keyword evidence="1" id="KW-0521">NADP</keyword>
<dbReference type="InterPro" id="IPR001509">
    <property type="entry name" value="Epimerase_deHydtase"/>
</dbReference>
<dbReference type="FunFam" id="3.40.50.720:FF:000388">
    <property type="entry name" value="Cinnamoyl-CoA reductase-like SNL6"/>
    <property type="match status" value="1"/>
</dbReference>
<evidence type="ECO:0000256" key="2">
    <source>
        <dbReference type="ARBA" id="ARBA00023002"/>
    </source>
</evidence>
<dbReference type="PANTHER" id="PTHR10366">
    <property type="entry name" value="NAD DEPENDENT EPIMERASE/DEHYDRATASE"/>
    <property type="match status" value="1"/>
</dbReference>
<dbReference type="InterPro" id="IPR036291">
    <property type="entry name" value="NAD(P)-bd_dom_sf"/>
</dbReference>
<protein>
    <recommendedName>
        <fullName evidence="4">NAD-dependent epimerase/dehydratase domain-containing protein</fullName>
    </recommendedName>
</protein>
<feature type="region of interest" description="Disordered" evidence="3">
    <location>
        <begin position="1"/>
        <end position="96"/>
    </location>
</feature>